<evidence type="ECO:0000313" key="7">
    <source>
        <dbReference type="Proteomes" id="UP001202328"/>
    </source>
</evidence>
<protein>
    <recommendedName>
        <fullName evidence="1">ATP-dependent DNA helicase</fullName>
        <ecNumber evidence="1">5.6.2.3</ecNumber>
    </recommendedName>
</protein>
<proteinExistence type="inferred from homology"/>
<comment type="similarity">
    <text evidence="1">Belongs to the helicase family.</text>
</comment>
<gene>
    <name evidence="6" type="ORF">MKW98_030465</name>
</gene>
<feature type="domain" description="Helitron helicase-like" evidence="4">
    <location>
        <begin position="741"/>
        <end position="864"/>
    </location>
</feature>
<comment type="caution">
    <text evidence="6">The sequence shown here is derived from an EMBL/GenBank/DDBJ whole genome shotgun (WGS) entry which is preliminary data.</text>
</comment>
<evidence type="ECO:0000259" key="5">
    <source>
        <dbReference type="Pfam" id="PF20209"/>
    </source>
</evidence>
<dbReference type="GO" id="GO:0043139">
    <property type="term" value="F:5'-3' DNA helicase activity"/>
    <property type="evidence" value="ECO:0007669"/>
    <property type="project" value="UniProtKB-EC"/>
</dbReference>
<dbReference type="Pfam" id="PF05970">
    <property type="entry name" value="PIF1"/>
    <property type="match status" value="1"/>
</dbReference>
<evidence type="ECO:0000256" key="1">
    <source>
        <dbReference type="RuleBase" id="RU363044"/>
    </source>
</evidence>
<evidence type="ECO:0000259" key="3">
    <source>
        <dbReference type="Pfam" id="PF05970"/>
    </source>
</evidence>
<feature type="domain" description="DNA helicase Pif1-like DEAD-box helicase" evidence="3">
    <location>
        <begin position="1286"/>
        <end position="1479"/>
    </location>
</feature>
<dbReference type="GO" id="GO:0006281">
    <property type="term" value="P:DNA repair"/>
    <property type="evidence" value="ECO:0007669"/>
    <property type="project" value="UniProtKB-KW"/>
</dbReference>
<dbReference type="GO" id="GO:0006310">
    <property type="term" value="P:DNA recombination"/>
    <property type="evidence" value="ECO:0007669"/>
    <property type="project" value="UniProtKB-KW"/>
</dbReference>
<dbReference type="GO" id="GO:0005524">
    <property type="term" value="F:ATP binding"/>
    <property type="evidence" value="ECO:0007669"/>
    <property type="project" value="UniProtKB-KW"/>
</dbReference>
<dbReference type="InterPro" id="IPR027417">
    <property type="entry name" value="P-loop_NTPase"/>
</dbReference>
<evidence type="ECO:0000256" key="2">
    <source>
        <dbReference type="SAM" id="MobiDB-lite"/>
    </source>
</evidence>
<reference evidence="6" key="1">
    <citation type="submission" date="2022-04" db="EMBL/GenBank/DDBJ databases">
        <title>A functionally conserved STORR gene fusion in Papaver species that diverged 16.8 million years ago.</title>
        <authorList>
            <person name="Catania T."/>
        </authorList>
    </citation>
    <scope>NUCLEOTIDE SEQUENCE</scope>
    <source>
        <strain evidence="6">S-188037</strain>
    </source>
</reference>
<dbReference type="EMBL" id="JAJJMB010010902">
    <property type="protein sequence ID" value="KAI3905890.1"/>
    <property type="molecule type" value="Genomic_DNA"/>
</dbReference>
<keyword evidence="1" id="KW-0347">Helicase</keyword>
<keyword evidence="1" id="KW-0233">DNA recombination</keyword>
<keyword evidence="1" id="KW-0378">Hydrolase</keyword>
<evidence type="ECO:0000313" key="6">
    <source>
        <dbReference type="EMBL" id="KAI3905890.1"/>
    </source>
</evidence>
<comment type="cofactor">
    <cofactor evidence="1">
        <name>Mg(2+)</name>
        <dbReference type="ChEBI" id="CHEBI:18420"/>
    </cofactor>
</comment>
<dbReference type="GO" id="GO:0016787">
    <property type="term" value="F:hydrolase activity"/>
    <property type="evidence" value="ECO:0007669"/>
    <property type="project" value="UniProtKB-KW"/>
</dbReference>
<keyword evidence="1" id="KW-0067">ATP-binding</keyword>
<dbReference type="InterPro" id="IPR025476">
    <property type="entry name" value="Helitron_helicase-like"/>
</dbReference>
<evidence type="ECO:0000259" key="4">
    <source>
        <dbReference type="Pfam" id="PF14214"/>
    </source>
</evidence>
<accession>A0AAD4SFJ1</accession>
<dbReference type="Proteomes" id="UP001202328">
    <property type="component" value="Unassembled WGS sequence"/>
</dbReference>
<name>A0AAD4SFJ1_9MAGN</name>
<dbReference type="SUPFAM" id="SSF52540">
    <property type="entry name" value="P-loop containing nucleoside triphosphate hydrolases"/>
    <property type="match status" value="2"/>
</dbReference>
<feature type="non-terminal residue" evidence="6">
    <location>
        <position position="1"/>
    </location>
</feature>
<dbReference type="InterPro" id="IPR051055">
    <property type="entry name" value="PIF1_helicase"/>
</dbReference>
<dbReference type="PANTHER" id="PTHR47642:SF5">
    <property type="entry name" value="ATP-DEPENDENT DNA HELICASE"/>
    <property type="match status" value="1"/>
</dbReference>
<feature type="region of interest" description="Disordered" evidence="2">
    <location>
        <begin position="202"/>
        <end position="228"/>
    </location>
</feature>
<dbReference type="InterPro" id="IPR046700">
    <property type="entry name" value="DUF6570"/>
</dbReference>
<comment type="catalytic activity">
    <reaction evidence="1">
        <text>ATP + H2O = ADP + phosphate + H(+)</text>
        <dbReference type="Rhea" id="RHEA:13065"/>
        <dbReference type="ChEBI" id="CHEBI:15377"/>
        <dbReference type="ChEBI" id="CHEBI:15378"/>
        <dbReference type="ChEBI" id="CHEBI:30616"/>
        <dbReference type="ChEBI" id="CHEBI:43474"/>
        <dbReference type="ChEBI" id="CHEBI:456216"/>
        <dbReference type="EC" id="5.6.2.3"/>
    </reaction>
</comment>
<dbReference type="PANTHER" id="PTHR47642">
    <property type="entry name" value="ATP-DEPENDENT DNA HELICASE"/>
    <property type="match status" value="1"/>
</dbReference>
<keyword evidence="1" id="KW-0227">DNA damage</keyword>
<keyword evidence="1" id="KW-0547">Nucleotide-binding</keyword>
<feature type="domain" description="DUF6570" evidence="5">
    <location>
        <begin position="511"/>
        <end position="633"/>
    </location>
</feature>
<feature type="compositionally biased region" description="Basic and acidic residues" evidence="2">
    <location>
        <begin position="203"/>
        <end position="220"/>
    </location>
</feature>
<organism evidence="6 7">
    <name type="scientific">Papaver atlanticum</name>
    <dbReference type="NCBI Taxonomy" id="357466"/>
    <lineage>
        <taxon>Eukaryota</taxon>
        <taxon>Viridiplantae</taxon>
        <taxon>Streptophyta</taxon>
        <taxon>Embryophyta</taxon>
        <taxon>Tracheophyta</taxon>
        <taxon>Spermatophyta</taxon>
        <taxon>Magnoliopsida</taxon>
        <taxon>Ranunculales</taxon>
        <taxon>Papaveraceae</taxon>
        <taxon>Papaveroideae</taxon>
        <taxon>Papaver</taxon>
    </lineage>
</organism>
<keyword evidence="1" id="KW-0234">DNA repair</keyword>
<dbReference type="Pfam" id="PF20209">
    <property type="entry name" value="DUF6570"/>
    <property type="match status" value="1"/>
</dbReference>
<dbReference type="Gene3D" id="3.40.50.300">
    <property type="entry name" value="P-loop containing nucleotide triphosphate hydrolases"/>
    <property type="match status" value="1"/>
</dbReference>
<sequence>SINVELGASPVYDQKCIPEQCEVRVEGLETIDYLDNLQNRERFTDQGDAITFEGEINRWIHCKMTYVEAQDLLRWRRAYQNQNTRINEASTSSSVQVSNSTGGFIPRRSPRFIECANTAETSGNAVVSRFIEGHQQNIKMREVRRRNMSEEQLAAERERDRIRVRNRRQNMMEEQTAKEKVNLPSTAANVVIPRCSPRISEQVQRRQVDIKKERDDHQETGTRCNNNSQDNAAIFIPRRNEDAAETSRKRKGKFVAPYQPRKKRSKAHTMKSSNLQIRIDEVVRYEIPVKEIFSRLILSLKSNGDAEQARIGRLAQIRKIRILRYKKSLLERRRSPRIAQAPLIREKPSCDGFIDVPITYASSGLGSLFDVPVATVSNGILGLTVSSVTNERDSLFDVQVTYPSKPSALSNSARQRRYYVSRSRQQISIRRAMFNLQQRNRRRRIAQTNTDSIISNAQSSNARRSNAQRFRETMDEIKWGCCLQCKTKFPDMSLEGICTFCKKDKENHPEVLLFSKENKMVLGDVPDELSRLTDLEKILIARVHPVMSVYRVKGQQYKYGGNVINFVQDVNAIAKVLPCKPKDLSAILVVKRTGNVSTKEFIVRREYVRQALKWLQKYNKYYPDIEISEENIDALPEEGVPWKDDGCDGPPELQDQSVSIDEFENVGTIGVTVQPDQERNIRRALENDGIDETNVDLPFTGEVISEFTTVGYISMAFPALFPDGSADLREPRVRKVPERLYFQYLMRYHNGRFARGSRFRYFALNSLTRWRALSLGSVYINKYPQDGELSIESIREMVSSRDIRLAGRVSYVSQQIRGCRANWYSRLKELISMVNQLGPPSIFFTLSAADLQWPELYMLLDPENRLEALDPMRRRRERARLLNENPFEWQNRGSGHVHGFLWFKDRPDASRIATNEQVRHKIIEYFDNIICTWNPYPSFRVNIQDHHPCAKKISRGSNLEADENDYASLVNWVMRHKMRDECRFRFPIELLDDSKLVEEPAGSNIYRFVGRRNDELANIDWSAVTTTESVTRYIAKYAAKCERASKDFIDTLRGIIDDPLRPCRDSASVIRRLLIKNVSERDVSAQEVCHLLMGWNMTDSSRKFVLLNLSESRLLSCQLRKNRSNDDGEHGITDPNFFSRYLTRPDDYEQMSLIEMAKTCYYAHRKSVEEAKRNFAKWSECYSVLIRPTENPSVDLGMVEDELEDDMHAEGEHLDEWMVASAMAPNSRVLEDTDLGYREIDLINNWSQGLLDHPSIHEKKGFINTLRQTVQETHSVSGSGTSLIALSTHQQAALDLVLESLRSESTIRLIISGGAGTGKSTLISAIVHSTRELFGDEKSVRIMAPTGVAAFNIGGSTIHHELAITADKNLSYKKLEAERCRRVQVDFKDTKLIIIDEYSMIGRKILANIDLQLRDIFSTSEPFGNISVVLIGDVRQLPPVFDTPLYAEGGGELQLTGTLSYSVFKHCVRLEQVFRQSGVEESGYREALSRLSDGNSTLEDWKLFVTRSYATLSVQGKENFKNVVRLFPTKEDAANHNCQRLRQLRYPVARIPSKNNCVTAKEANSDEAKGLEDVLLLSKQSRVMLRKNYSTQFCLVNGSTGTVKDIIYDKEEKSPTGMPIAVIVDFDKYIGPSVYEE</sequence>
<dbReference type="EC" id="5.6.2.3" evidence="1"/>
<dbReference type="Pfam" id="PF14214">
    <property type="entry name" value="Helitron_like_N"/>
    <property type="match status" value="1"/>
</dbReference>
<dbReference type="InterPro" id="IPR010285">
    <property type="entry name" value="DNA_helicase_pif1-like_DEAD"/>
</dbReference>
<dbReference type="GO" id="GO:0000723">
    <property type="term" value="P:telomere maintenance"/>
    <property type="evidence" value="ECO:0007669"/>
    <property type="project" value="InterPro"/>
</dbReference>
<keyword evidence="7" id="KW-1185">Reference proteome</keyword>